<reference evidence="2" key="2">
    <citation type="submission" date="2016-05" db="EMBL/GenBank/DDBJ databases">
        <title>Comparative analysis highlights variable genome content of wheat rusts and divergence of the mating loci.</title>
        <authorList>
            <person name="Cuomo C.A."/>
            <person name="Bakkeren G."/>
            <person name="Szabo L."/>
            <person name="Khalil H."/>
            <person name="Joly D."/>
            <person name="Goldberg J."/>
            <person name="Young S."/>
            <person name="Zeng Q."/>
            <person name="Fellers J."/>
        </authorList>
    </citation>
    <scope>NUCLEOTIDE SEQUENCE [LARGE SCALE GENOMIC DNA]</scope>
    <source>
        <strain evidence="2">1-1 BBBD Race 1</strain>
    </source>
</reference>
<protein>
    <submittedName>
        <fullName evidence="2 3">Uncharacterized protein</fullName>
    </submittedName>
</protein>
<gene>
    <name evidence="2" type="ORF">PTTG_28273</name>
</gene>
<reference evidence="3" key="4">
    <citation type="submission" date="2025-05" db="UniProtKB">
        <authorList>
            <consortium name="EnsemblFungi"/>
        </authorList>
    </citation>
    <scope>IDENTIFICATION</scope>
    <source>
        <strain evidence="3">isolate 1-1 / race 1 (BBBD)</strain>
    </source>
</reference>
<proteinExistence type="predicted"/>
<dbReference type="EMBL" id="ADAS02000098">
    <property type="protein sequence ID" value="OAV90611.1"/>
    <property type="molecule type" value="Genomic_DNA"/>
</dbReference>
<dbReference type="Proteomes" id="UP000005240">
    <property type="component" value="Unassembled WGS sequence"/>
</dbReference>
<evidence type="ECO:0000313" key="4">
    <source>
        <dbReference type="Proteomes" id="UP000005240"/>
    </source>
</evidence>
<reference evidence="2" key="1">
    <citation type="submission" date="2009-11" db="EMBL/GenBank/DDBJ databases">
        <authorList>
            <consortium name="The Broad Institute Genome Sequencing Platform"/>
            <person name="Ward D."/>
            <person name="Feldgarden M."/>
            <person name="Earl A."/>
            <person name="Young S.K."/>
            <person name="Zeng Q."/>
            <person name="Koehrsen M."/>
            <person name="Alvarado L."/>
            <person name="Berlin A."/>
            <person name="Bochicchio J."/>
            <person name="Borenstein D."/>
            <person name="Chapman S.B."/>
            <person name="Chen Z."/>
            <person name="Engels R."/>
            <person name="Freedman E."/>
            <person name="Gellesch M."/>
            <person name="Goldberg J."/>
            <person name="Griggs A."/>
            <person name="Gujja S."/>
            <person name="Heilman E."/>
            <person name="Heiman D."/>
            <person name="Hepburn T."/>
            <person name="Howarth C."/>
            <person name="Jen D."/>
            <person name="Larson L."/>
            <person name="Lewis B."/>
            <person name="Mehta T."/>
            <person name="Park D."/>
            <person name="Pearson M."/>
            <person name="Roberts A."/>
            <person name="Saif S."/>
            <person name="Shea T."/>
            <person name="Shenoy N."/>
            <person name="Sisk P."/>
            <person name="Stolte C."/>
            <person name="Sykes S."/>
            <person name="Thomson T."/>
            <person name="Walk T."/>
            <person name="White J."/>
            <person name="Yandava C."/>
            <person name="Izard J."/>
            <person name="Baranova O.V."/>
            <person name="Blanton J.M."/>
            <person name="Tanner A.C."/>
            <person name="Dewhirst F.E."/>
            <person name="Haas B."/>
            <person name="Nusbaum C."/>
            <person name="Birren B."/>
        </authorList>
    </citation>
    <scope>NUCLEOTIDE SEQUENCE [LARGE SCALE GENOMIC DNA]</scope>
    <source>
        <strain evidence="2">1-1 BBBD Race 1</strain>
    </source>
</reference>
<accession>A0A180GDB3</accession>
<dbReference type="AlphaFoldDB" id="A0A180GDB3"/>
<keyword evidence="4" id="KW-1185">Reference proteome</keyword>
<organism evidence="2">
    <name type="scientific">Puccinia triticina (isolate 1-1 / race 1 (BBBD))</name>
    <name type="common">Brown leaf rust fungus</name>
    <dbReference type="NCBI Taxonomy" id="630390"/>
    <lineage>
        <taxon>Eukaryota</taxon>
        <taxon>Fungi</taxon>
        <taxon>Dikarya</taxon>
        <taxon>Basidiomycota</taxon>
        <taxon>Pucciniomycotina</taxon>
        <taxon>Pucciniomycetes</taxon>
        <taxon>Pucciniales</taxon>
        <taxon>Pucciniaceae</taxon>
        <taxon>Puccinia</taxon>
    </lineage>
</organism>
<dbReference type="EnsemblFungi" id="PTTG_28273-t43_1">
    <property type="protein sequence ID" value="PTTG_28273-t43_1-p1"/>
    <property type="gene ID" value="PTTG_28273"/>
</dbReference>
<sequence length="137" mass="15055">MPLDDIMPDLGSPPQSQTPDNENEDHKGENEIKGQDVSVAVLYTLYVPKPPRQGCGGCLIKMHTLFASLDKVQHKIAELMNNQTANLGNLVLANLNSESPKIKWTIAVSNGVTGVFSHSNNMILDTPGIFKEWKDEL</sequence>
<feature type="region of interest" description="Disordered" evidence="1">
    <location>
        <begin position="1"/>
        <end position="33"/>
    </location>
</feature>
<evidence type="ECO:0000313" key="3">
    <source>
        <dbReference type="EnsemblFungi" id="PTTG_28273-t43_1-p1"/>
    </source>
</evidence>
<feature type="compositionally biased region" description="Basic and acidic residues" evidence="1">
    <location>
        <begin position="24"/>
        <end position="33"/>
    </location>
</feature>
<reference evidence="3 4" key="3">
    <citation type="journal article" date="2017" name="G3 (Bethesda)">
        <title>Comparative analysis highlights variable genome content of wheat rusts and divergence of the mating loci.</title>
        <authorList>
            <person name="Cuomo C.A."/>
            <person name="Bakkeren G."/>
            <person name="Khalil H.B."/>
            <person name="Panwar V."/>
            <person name="Joly D."/>
            <person name="Linning R."/>
            <person name="Sakthikumar S."/>
            <person name="Song X."/>
            <person name="Adiconis X."/>
            <person name="Fan L."/>
            <person name="Goldberg J.M."/>
            <person name="Levin J.Z."/>
            <person name="Young S."/>
            <person name="Zeng Q."/>
            <person name="Anikster Y."/>
            <person name="Bruce M."/>
            <person name="Wang M."/>
            <person name="Yin C."/>
            <person name="McCallum B."/>
            <person name="Szabo L.J."/>
            <person name="Hulbert S."/>
            <person name="Chen X."/>
            <person name="Fellers J.P."/>
        </authorList>
    </citation>
    <scope>NUCLEOTIDE SEQUENCE</scope>
    <source>
        <strain evidence="4">Isolate 1-1 / race 1 (BBBD)</strain>
        <strain evidence="3">isolate 1-1 / race 1 (BBBD)</strain>
    </source>
</reference>
<evidence type="ECO:0000313" key="2">
    <source>
        <dbReference type="EMBL" id="OAV90611.1"/>
    </source>
</evidence>
<name>A0A180GDB3_PUCT1</name>
<dbReference type="VEuPathDB" id="FungiDB:PTTG_28273"/>
<evidence type="ECO:0000256" key="1">
    <source>
        <dbReference type="SAM" id="MobiDB-lite"/>
    </source>
</evidence>